<dbReference type="InterPro" id="IPR001461">
    <property type="entry name" value="Aspartic_peptidase_A1"/>
</dbReference>
<dbReference type="PROSITE" id="PS51767">
    <property type="entry name" value="PEPTIDASE_A1"/>
    <property type="match status" value="1"/>
</dbReference>
<dbReference type="InterPro" id="IPR032799">
    <property type="entry name" value="TAXi_C"/>
</dbReference>
<dbReference type="PANTHER" id="PTHR13683:SF904">
    <property type="entry name" value="PROTEIN ASPARTIC PROTEASE IN GUARD CELL 1-LIKE"/>
    <property type="match status" value="1"/>
</dbReference>
<evidence type="ECO:0000259" key="3">
    <source>
        <dbReference type="PROSITE" id="PS51767"/>
    </source>
</evidence>
<dbReference type="Proteomes" id="UP000636709">
    <property type="component" value="Unassembled WGS sequence"/>
</dbReference>
<proteinExistence type="inferred from homology"/>
<feature type="region of interest" description="Disordered" evidence="2">
    <location>
        <begin position="1"/>
        <end position="23"/>
    </location>
</feature>
<evidence type="ECO:0000256" key="2">
    <source>
        <dbReference type="SAM" id="MobiDB-lite"/>
    </source>
</evidence>
<dbReference type="PANTHER" id="PTHR13683">
    <property type="entry name" value="ASPARTYL PROTEASES"/>
    <property type="match status" value="1"/>
</dbReference>
<keyword evidence="5" id="KW-1185">Reference proteome</keyword>
<evidence type="ECO:0000313" key="4">
    <source>
        <dbReference type="EMBL" id="KAF8657344.1"/>
    </source>
</evidence>
<dbReference type="InterPro" id="IPR021109">
    <property type="entry name" value="Peptidase_aspartic_dom_sf"/>
</dbReference>
<feature type="compositionally biased region" description="Basic residues" evidence="2">
    <location>
        <begin position="1"/>
        <end position="17"/>
    </location>
</feature>
<reference evidence="4" key="1">
    <citation type="submission" date="2020-07" db="EMBL/GenBank/DDBJ databases">
        <title>Genome sequence and genetic diversity analysis of an under-domesticated orphan crop, white fonio (Digitaria exilis).</title>
        <authorList>
            <person name="Bennetzen J.L."/>
            <person name="Chen S."/>
            <person name="Ma X."/>
            <person name="Wang X."/>
            <person name="Yssel A.E.J."/>
            <person name="Chaluvadi S.R."/>
            <person name="Johnson M."/>
            <person name="Gangashetty P."/>
            <person name="Hamidou F."/>
            <person name="Sanogo M.D."/>
            <person name="Zwaenepoel A."/>
            <person name="Wallace J."/>
            <person name="Van De Peer Y."/>
            <person name="Van Deynze A."/>
        </authorList>
    </citation>
    <scope>NUCLEOTIDE SEQUENCE</scope>
    <source>
        <tissue evidence="4">Leaves</tissue>
    </source>
</reference>
<comment type="caution">
    <text evidence="4">The sequence shown here is derived from an EMBL/GenBank/DDBJ whole genome shotgun (WGS) entry which is preliminary data.</text>
</comment>
<dbReference type="Gene3D" id="2.40.70.10">
    <property type="entry name" value="Acid Proteases"/>
    <property type="match status" value="2"/>
</dbReference>
<protein>
    <recommendedName>
        <fullName evidence="3">Peptidase A1 domain-containing protein</fullName>
    </recommendedName>
</protein>
<dbReference type="GO" id="GO:0004190">
    <property type="term" value="F:aspartic-type endopeptidase activity"/>
    <property type="evidence" value="ECO:0007669"/>
    <property type="project" value="InterPro"/>
</dbReference>
<dbReference type="InterPro" id="IPR033121">
    <property type="entry name" value="PEPTIDASE_A1"/>
</dbReference>
<comment type="similarity">
    <text evidence="1">Belongs to the peptidase A1 family.</text>
</comment>
<evidence type="ECO:0000256" key="1">
    <source>
        <dbReference type="ARBA" id="ARBA00007447"/>
    </source>
</evidence>
<dbReference type="Pfam" id="PF14541">
    <property type="entry name" value="TAXi_C"/>
    <property type="match status" value="1"/>
</dbReference>
<evidence type="ECO:0000313" key="5">
    <source>
        <dbReference type="Proteomes" id="UP000636709"/>
    </source>
</evidence>
<feature type="region of interest" description="Disordered" evidence="2">
    <location>
        <begin position="263"/>
        <end position="284"/>
    </location>
</feature>
<dbReference type="OrthoDB" id="2747330at2759"/>
<dbReference type="EMBL" id="JACEFO010002499">
    <property type="protein sequence ID" value="KAF8657344.1"/>
    <property type="molecule type" value="Genomic_DNA"/>
</dbReference>
<sequence length="516" mass="56090">MLRRWRVNRAPRSQPRHKPAEHSPPEILHLISSCTGSSTPLPWDSISIIPSNSVGTSPLTRDPISILSTSVDTTPIPWDSIYIASSSIDTAPIPRDSILLSTSSSSVTRTLLCNPIFSCSAGNSLPWNSHFSCSTSYSRDPDLTSSGRATNRAAVRDDPRQLWSVPQYPGVRGHRRLRHACPAIHGRVRHWQRRVVDPVPTMLRALLQAARPYLRPHQVLHLRSHPLRLRRVQEHLGLHGERVQGRRRPVWVRTKLCRRLQLDRGVQQRQADPGSRSRRGGLPLRCSHDQELWTDMSDGLIGLGSSPESLVSQASPSHGGAFSYCLPPTASSTGFLALGRPSNTSGFVFTPMHPSDHVAVFYRVTHTGISVAGQPLDVPPAAFPHGGYGMILDSGTVVTWLPAAPYAALREAFRRAMAAYPLAPPIHPVDTFYNLTGYSSVTVPSVALAFMGGATVELGNPSGILVEDKTTAIGRLAFMDGPAAISFSIVGNIEQRSAEVIYDVGAGKIGFALASC</sequence>
<dbReference type="InterPro" id="IPR032861">
    <property type="entry name" value="TAXi_N"/>
</dbReference>
<dbReference type="Pfam" id="PF14543">
    <property type="entry name" value="TAXi_N"/>
    <property type="match status" value="1"/>
</dbReference>
<accession>A0A835AAQ8</accession>
<dbReference type="SUPFAM" id="SSF50630">
    <property type="entry name" value="Acid proteases"/>
    <property type="match status" value="1"/>
</dbReference>
<dbReference type="AlphaFoldDB" id="A0A835AAQ8"/>
<gene>
    <name evidence="4" type="ORF">HU200_060112</name>
</gene>
<name>A0A835AAQ8_9POAL</name>
<organism evidence="4 5">
    <name type="scientific">Digitaria exilis</name>
    <dbReference type="NCBI Taxonomy" id="1010633"/>
    <lineage>
        <taxon>Eukaryota</taxon>
        <taxon>Viridiplantae</taxon>
        <taxon>Streptophyta</taxon>
        <taxon>Embryophyta</taxon>
        <taxon>Tracheophyta</taxon>
        <taxon>Spermatophyta</taxon>
        <taxon>Magnoliopsida</taxon>
        <taxon>Liliopsida</taxon>
        <taxon>Poales</taxon>
        <taxon>Poaceae</taxon>
        <taxon>PACMAD clade</taxon>
        <taxon>Panicoideae</taxon>
        <taxon>Panicodae</taxon>
        <taxon>Paniceae</taxon>
        <taxon>Anthephorinae</taxon>
        <taxon>Digitaria</taxon>
    </lineage>
</organism>
<feature type="domain" description="Peptidase A1" evidence="3">
    <location>
        <begin position="308"/>
        <end position="512"/>
    </location>
</feature>
<dbReference type="GO" id="GO:0006508">
    <property type="term" value="P:proteolysis"/>
    <property type="evidence" value="ECO:0007669"/>
    <property type="project" value="InterPro"/>
</dbReference>